<feature type="binding site" evidence="10">
    <location>
        <position position="496"/>
    </location>
    <ligand>
        <name>S-adenosyl-L-methionine</name>
        <dbReference type="ChEBI" id="CHEBI:59789"/>
    </ligand>
</feature>
<evidence type="ECO:0000256" key="11">
    <source>
        <dbReference type="SAM" id="MobiDB-lite"/>
    </source>
</evidence>
<keyword evidence="6 10" id="KW-0949">S-adenosyl-L-methionine</keyword>
<accession>A0AAD5TG87</accession>
<evidence type="ECO:0000313" key="13">
    <source>
        <dbReference type="EMBL" id="KAJ3175480.1"/>
    </source>
</evidence>
<dbReference type="CDD" id="cd02440">
    <property type="entry name" value="AdoMet_MTases"/>
    <property type="match status" value="1"/>
</dbReference>
<feature type="compositionally biased region" description="Acidic residues" evidence="11">
    <location>
        <begin position="141"/>
        <end position="195"/>
    </location>
</feature>
<dbReference type="PROSITE" id="PS51686">
    <property type="entry name" value="SAM_MT_RSMB_NOP"/>
    <property type="match status" value="1"/>
</dbReference>
<comment type="similarity">
    <text evidence="2 10">Belongs to the class I-like SAM-binding methyltransferase superfamily. RsmB/NOP family.</text>
</comment>
<evidence type="ECO:0000256" key="9">
    <source>
        <dbReference type="ARBA" id="ARBA00082314"/>
    </source>
</evidence>
<feature type="binding site" evidence="10">
    <location>
        <begin position="428"/>
        <end position="434"/>
    </location>
    <ligand>
        <name>S-adenosyl-L-methionine</name>
        <dbReference type="ChEBI" id="CHEBI:59789"/>
    </ligand>
</feature>
<comment type="subcellular location">
    <subcellularLocation>
        <location evidence="1">Nucleus</location>
        <location evidence="1">Nucleolus</location>
    </subcellularLocation>
</comment>
<dbReference type="GO" id="GO:0005730">
    <property type="term" value="C:nucleolus"/>
    <property type="evidence" value="ECO:0007669"/>
    <property type="project" value="UniProtKB-SubCell"/>
</dbReference>
<feature type="compositionally biased region" description="Polar residues" evidence="11">
    <location>
        <begin position="1"/>
        <end position="10"/>
    </location>
</feature>
<keyword evidence="5 10" id="KW-0808">Transferase</keyword>
<dbReference type="AlphaFoldDB" id="A0AAD5TG87"/>
<dbReference type="Proteomes" id="UP001212152">
    <property type="component" value="Unassembled WGS sequence"/>
</dbReference>
<dbReference type="PRINTS" id="PR02012">
    <property type="entry name" value="RCMTNOP2"/>
</dbReference>
<feature type="region of interest" description="Disordered" evidence="11">
    <location>
        <begin position="628"/>
        <end position="663"/>
    </location>
</feature>
<dbReference type="EMBL" id="JADGJQ010000051">
    <property type="protein sequence ID" value="KAJ3175480.1"/>
    <property type="molecule type" value="Genomic_DNA"/>
</dbReference>
<dbReference type="PRINTS" id="PR02008">
    <property type="entry name" value="RCMTFAMILY"/>
</dbReference>
<dbReference type="PROSITE" id="PS01153">
    <property type="entry name" value="NOL1_NOP2_SUN"/>
    <property type="match status" value="1"/>
</dbReference>
<feature type="compositionally biased region" description="Low complexity" evidence="11">
    <location>
        <begin position="763"/>
        <end position="786"/>
    </location>
</feature>
<dbReference type="Pfam" id="PF22458">
    <property type="entry name" value="RsmF-B_ferredox"/>
    <property type="match status" value="1"/>
</dbReference>
<feature type="binding site" evidence="10">
    <location>
        <position position="452"/>
    </location>
    <ligand>
        <name>S-adenosyl-L-methionine</name>
        <dbReference type="ChEBI" id="CHEBI:59789"/>
    </ligand>
</feature>
<dbReference type="PANTHER" id="PTHR22807">
    <property type="entry name" value="NOP2 YEAST -RELATED NOL1/NOP2/FMU SUN DOMAIN-CONTAINING"/>
    <property type="match status" value="1"/>
</dbReference>
<dbReference type="Gene3D" id="3.40.50.150">
    <property type="entry name" value="Vaccinia Virus protein VP39"/>
    <property type="match status" value="1"/>
</dbReference>
<dbReference type="InterPro" id="IPR029063">
    <property type="entry name" value="SAM-dependent_MTases_sf"/>
</dbReference>
<dbReference type="FunFam" id="3.30.70.1170:FF:000001">
    <property type="entry name" value="Ribosomal RNA methyltransferase Nop2"/>
    <property type="match status" value="1"/>
</dbReference>
<dbReference type="InterPro" id="IPR018314">
    <property type="entry name" value="RsmB/NOL1/NOP2-like_CS"/>
</dbReference>
<evidence type="ECO:0000256" key="1">
    <source>
        <dbReference type="ARBA" id="ARBA00004604"/>
    </source>
</evidence>
<dbReference type="InterPro" id="IPR054728">
    <property type="entry name" value="RsmB-like_ferredoxin"/>
</dbReference>
<feature type="compositionally biased region" description="Low complexity" evidence="11">
    <location>
        <begin position="110"/>
        <end position="119"/>
    </location>
</feature>
<feature type="region of interest" description="Disordered" evidence="11">
    <location>
        <begin position="1"/>
        <end position="220"/>
    </location>
</feature>
<name>A0AAD5TG87_9FUNG</name>
<dbReference type="InterPro" id="IPR011023">
    <property type="entry name" value="Nop2p"/>
</dbReference>
<organism evidence="13 14">
    <name type="scientific">Geranomyces variabilis</name>
    <dbReference type="NCBI Taxonomy" id="109894"/>
    <lineage>
        <taxon>Eukaryota</taxon>
        <taxon>Fungi</taxon>
        <taxon>Fungi incertae sedis</taxon>
        <taxon>Chytridiomycota</taxon>
        <taxon>Chytridiomycota incertae sedis</taxon>
        <taxon>Chytridiomycetes</taxon>
        <taxon>Spizellomycetales</taxon>
        <taxon>Powellomycetaceae</taxon>
        <taxon>Geranomyces</taxon>
    </lineage>
</organism>
<evidence type="ECO:0000259" key="12">
    <source>
        <dbReference type="PROSITE" id="PS51686"/>
    </source>
</evidence>
<proteinExistence type="inferred from homology"/>
<feature type="compositionally biased region" description="Acidic residues" evidence="11">
    <location>
        <begin position="209"/>
        <end position="220"/>
    </location>
</feature>
<evidence type="ECO:0000256" key="7">
    <source>
        <dbReference type="ARBA" id="ARBA00022884"/>
    </source>
</evidence>
<evidence type="ECO:0000256" key="2">
    <source>
        <dbReference type="ARBA" id="ARBA00007494"/>
    </source>
</evidence>
<dbReference type="NCBIfam" id="TIGR00446">
    <property type="entry name" value="nop2p"/>
    <property type="match status" value="1"/>
</dbReference>
<feature type="region of interest" description="Disordered" evidence="11">
    <location>
        <begin position="746"/>
        <end position="821"/>
    </location>
</feature>
<dbReference type="GO" id="GO:0000470">
    <property type="term" value="P:maturation of LSU-rRNA"/>
    <property type="evidence" value="ECO:0007669"/>
    <property type="project" value="TreeGrafter"/>
</dbReference>
<feature type="binding site" evidence="10">
    <location>
        <position position="479"/>
    </location>
    <ligand>
        <name>S-adenosyl-L-methionine</name>
        <dbReference type="ChEBI" id="CHEBI:59789"/>
    </ligand>
</feature>
<dbReference type="SUPFAM" id="SSF53335">
    <property type="entry name" value="S-adenosyl-L-methionine-dependent methyltransferases"/>
    <property type="match status" value="1"/>
</dbReference>
<evidence type="ECO:0000313" key="14">
    <source>
        <dbReference type="Proteomes" id="UP001212152"/>
    </source>
</evidence>
<feature type="compositionally biased region" description="Acidic residues" evidence="11">
    <location>
        <begin position="83"/>
        <end position="99"/>
    </location>
</feature>
<keyword evidence="8" id="KW-0539">Nucleus</keyword>
<sequence>MGNRGRQANSKQRDPAPLNDATIARITGVPVGGNKDAKPKGKRQLARDNKKAKIDAANGKNGGRHQQPNGNGKAAARKVEASSDAEEEEEEEGDEDNVDELAPPMKKAKAANGAAAASKSTKEQKAAKGKAPAFVKADEKMVEDEEGSSDSDGWVDADDVDSEDADMWDAAELDSDDNDGMLDDEFDDLAEDSGAESEAGKAMKMEFGSDSEDGEEGDEMEVERQARELDEQAEEDAQMAEEEMQTNIAQRERFTLPSGQEVDREAQLTEDVSLVQTRIQEIMRVLNNFTELREPERSRSEYVEQLIKDLANYYGYNEYLLEKLFHLFPAAEAIEFFEANEVPRPIVIRTNTLKTRRRDLAQALINRGVNLEAVGKWSKVGLQIFDSSVPIGATPEYLAGHYMLQAASSFLPVMSLAPQEHERILDMCAAPGGKTTYIAALLKNTGCLFANDANKDRLKALIANCHRLGVKNTVVSHHDGREFPHVIGGFDRVLLDAPCSGTGVISKDPSVKINKSDEDFRLLTHIQKELILAAIDSVDANSKTGGYIVYSTCSVTVEENEEVVEYALKKRPNVKLVSSGLDFGREGFTRYRGKAFHPTMSHSRRYYPHTQNMDGFYVAKLKKTSNKFPGKAAEPAAGTPDHATAAMPAGAGEKAKAKQTKVQAAGETQDLGFDEAEDETYIKQAEFKRLKSKGILLHPRTPEAVAKKPTTKPVLSAAEREAQMIAEKQQKRSESKAAKKAALKRLKGGEEIEVDVGDAADTSAKPHAAASSSGAAAARMPKGKAATQTSQGKRSPASGAPANGKRKRGGVNRPFYIVSGK</sequence>
<keyword evidence="14" id="KW-1185">Reference proteome</keyword>
<evidence type="ECO:0000256" key="5">
    <source>
        <dbReference type="ARBA" id="ARBA00022679"/>
    </source>
</evidence>
<dbReference type="GO" id="GO:0070475">
    <property type="term" value="P:rRNA base methylation"/>
    <property type="evidence" value="ECO:0007669"/>
    <property type="project" value="TreeGrafter"/>
</dbReference>
<dbReference type="PANTHER" id="PTHR22807:SF30">
    <property type="entry name" value="28S RRNA (CYTOSINE(4447)-C(5))-METHYLTRANSFERASE-RELATED"/>
    <property type="match status" value="1"/>
</dbReference>
<feature type="domain" description="SAM-dependent MTase RsmB/NOP-type" evidence="12">
    <location>
        <begin position="336"/>
        <end position="624"/>
    </location>
</feature>
<keyword evidence="3" id="KW-0690">Ribosome biogenesis</keyword>
<evidence type="ECO:0000256" key="10">
    <source>
        <dbReference type="PROSITE-ProRule" id="PRU01023"/>
    </source>
</evidence>
<reference evidence="13" key="1">
    <citation type="submission" date="2020-05" db="EMBL/GenBank/DDBJ databases">
        <title>Phylogenomic resolution of chytrid fungi.</title>
        <authorList>
            <person name="Stajich J.E."/>
            <person name="Amses K."/>
            <person name="Simmons R."/>
            <person name="Seto K."/>
            <person name="Myers J."/>
            <person name="Bonds A."/>
            <person name="Quandt C.A."/>
            <person name="Barry K."/>
            <person name="Liu P."/>
            <person name="Grigoriev I."/>
            <person name="Longcore J.E."/>
            <person name="James T.Y."/>
        </authorList>
    </citation>
    <scope>NUCLEOTIDE SEQUENCE</scope>
    <source>
        <strain evidence="13">JEL0379</strain>
    </source>
</reference>
<dbReference type="Gene3D" id="3.30.70.1170">
    <property type="entry name" value="Sun protein, domain 3"/>
    <property type="match status" value="1"/>
</dbReference>
<keyword evidence="7 10" id="KW-0694">RNA-binding</keyword>
<evidence type="ECO:0000256" key="6">
    <source>
        <dbReference type="ARBA" id="ARBA00022691"/>
    </source>
</evidence>
<gene>
    <name evidence="13" type="primary">NOP2_1</name>
    <name evidence="13" type="ORF">HDU87_006143</name>
</gene>
<evidence type="ECO:0000256" key="8">
    <source>
        <dbReference type="ARBA" id="ARBA00023242"/>
    </source>
</evidence>
<dbReference type="InterPro" id="IPR001678">
    <property type="entry name" value="MeTrfase_RsmB-F_NOP2_dom"/>
</dbReference>
<feature type="active site" description="Nucleophile" evidence="10">
    <location>
        <position position="553"/>
    </location>
</feature>
<dbReference type="InterPro" id="IPR023267">
    <property type="entry name" value="RCMT"/>
</dbReference>
<evidence type="ECO:0000256" key="3">
    <source>
        <dbReference type="ARBA" id="ARBA00022517"/>
    </source>
</evidence>
<keyword evidence="4 10" id="KW-0489">Methyltransferase</keyword>
<feature type="compositionally biased region" description="Basic and acidic residues" evidence="11">
    <location>
        <begin position="35"/>
        <end position="54"/>
    </location>
</feature>
<dbReference type="Pfam" id="PF01189">
    <property type="entry name" value="Methyltr_RsmB-F"/>
    <property type="match status" value="1"/>
</dbReference>
<evidence type="ECO:0000256" key="4">
    <source>
        <dbReference type="ARBA" id="ARBA00022603"/>
    </source>
</evidence>
<protein>
    <recommendedName>
        <fullName evidence="9">Nucleolar protein 2</fullName>
    </recommendedName>
</protein>
<dbReference type="InterPro" id="IPR049560">
    <property type="entry name" value="MeTrfase_RsmB-F_NOP2_cat"/>
</dbReference>
<comment type="caution">
    <text evidence="13">The sequence shown here is derived from an EMBL/GenBank/DDBJ whole genome shotgun (WGS) entry which is preliminary data.</text>
</comment>
<dbReference type="GO" id="GO:0003723">
    <property type="term" value="F:RNA binding"/>
    <property type="evidence" value="ECO:0007669"/>
    <property type="project" value="UniProtKB-UniRule"/>
</dbReference>
<dbReference type="GO" id="GO:0009383">
    <property type="term" value="F:rRNA (cytosine-C5-)-methyltransferase activity"/>
    <property type="evidence" value="ECO:0007669"/>
    <property type="project" value="TreeGrafter"/>
</dbReference>
<dbReference type="InterPro" id="IPR023273">
    <property type="entry name" value="RCMT_NOP2"/>
</dbReference>